<feature type="transmembrane region" description="Helical" evidence="10">
    <location>
        <begin position="293"/>
        <end position="317"/>
    </location>
</feature>
<evidence type="ECO:0000256" key="5">
    <source>
        <dbReference type="ARBA" id="ARBA00022692"/>
    </source>
</evidence>
<dbReference type="PANTHER" id="PTHR10778:SF10">
    <property type="entry name" value="SOLUTE CARRIER FAMILY 35 MEMBER B1"/>
    <property type="match status" value="1"/>
</dbReference>
<dbReference type="OrthoDB" id="1601at2759"/>
<evidence type="ECO:0000313" key="12">
    <source>
        <dbReference type="Proteomes" id="UP000054477"/>
    </source>
</evidence>
<feature type="transmembrane region" description="Helical" evidence="10">
    <location>
        <begin position="395"/>
        <end position="414"/>
    </location>
</feature>
<dbReference type="Proteomes" id="UP000054477">
    <property type="component" value="Unassembled WGS sequence"/>
</dbReference>
<reference evidence="12" key="2">
    <citation type="submission" date="2015-01" db="EMBL/GenBank/DDBJ databases">
        <title>Evolutionary Origins and Diversification of the Mycorrhizal Mutualists.</title>
        <authorList>
            <consortium name="DOE Joint Genome Institute"/>
            <consortium name="Mycorrhizal Genomics Consortium"/>
            <person name="Kohler A."/>
            <person name="Kuo A."/>
            <person name="Nagy L.G."/>
            <person name="Floudas D."/>
            <person name="Copeland A."/>
            <person name="Barry K.W."/>
            <person name="Cichocki N."/>
            <person name="Veneault-Fourrey C."/>
            <person name="LaButti K."/>
            <person name="Lindquist E.A."/>
            <person name="Lipzen A."/>
            <person name="Lundell T."/>
            <person name="Morin E."/>
            <person name="Murat C."/>
            <person name="Riley R."/>
            <person name="Ohm R."/>
            <person name="Sun H."/>
            <person name="Tunlid A."/>
            <person name="Henrissat B."/>
            <person name="Grigoriev I.V."/>
            <person name="Hibbett D.S."/>
            <person name="Martin F."/>
        </authorList>
    </citation>
    <scope>NUCLEOTIDE SEQUENCE [LARGE SCALE GENOMIC DNA]</scope>
    <source>
        <strain evidence="12">LaAM-08-1</strain>
    </source>
</reference>
<evidence type="ECO:0000313" key="11">
    <source>
        <dbReference type="EMBL" id="KIK01917.1"/>
    </source>
</evidence>
<feature type="transmembrane region" description="Helical" evidence="10">
    <location>
        <begin position="30"/>
        <end position="50"/>
    </location>
</feature>
<keyword evidence="4" id="KW-0762">Sugar transport</keyword>
<feature type="transmembrane region" description="Helical" evidence="10">
    <location>
        <begin position="365"/>
        <end position="389"/>
    </location>
</feature>
<comment type="similarity">
    <text evidence="2">Belongs to the nucleotide-sugar transporter family. SLC35B subfamily.</text>
</comment>
<evidence type="ECO:0000256" key="7">
    <source>
        <dbReference type="ARBA" id="ARBA00022989"/>
    </source>
</evidence>
<dbReference type="GO" id="GO:0000139">
    <property type="term" value="C:Golgi membrane"/>
    <property type="evidence" value="ECO:0007669"/>
    <property type="project" value="TreeGrafter"/>
</dbReference>
<protein>
    <recommendedName>
        <fullName evidence="9">UDP-galactose transporter homolog 1</fullName>
    </recommendedName>
</protein>
<feature type="transmembrane region" description="Helical" evidence="10">
    <location>
        <begin position="191"/>
        <end position="209"/>
    </location>
</feature>
<keyword evidence="8 10" id="KW-0472">Membrane</keyword>
<feature type="transmembrane region" description="Helical" evidence="10">
    <location>
        <begin position="159"/>
        <end position="185"/>
    </location>
</feature>
<dbReference type="GO" id="GO:0005460">
    <property type="term" value="F:UDP-glucose transmembrane transporter activity"/>
    <property type="evidence" value="ECO:0007669"/>
    <property type="project" value="TreeGrafter"/>
</dbReference>
<proteinExistence type="inferred from homology"/>
<accession>A0A0C9XWD9</accession>
<reference evidence="11 12" key="1">
    <citation type="submission" date="2014-04" db="EMBL/GenBank/DDBJ databases">
        <authorList>
            <consortium name="DOE Joint Genome Institute"/>
            <person name="Kuo A."/>
            <person name="Kohler A."/>
            <person name="Nagy L.G."/>
            <person name="Floudas D."/>
            <person name="Copeland A."/>
            <person name="Barry K.W."/>
            <person name="Cichocki N."/>
            <person name="Veneault-Fourrey C."/>
            <person name="LaButti K."/>
            <person name="Lindquist E.A."/>
            <person name="Lipzen A."/>
            <person name="Lundell T."/>
            <person name="Morin E."/>
            <person name="Murat C."/>
            <person name="Sun H."/>
            <person name="Tunlid A."/>
            <person name="Henrissat B."/>
            <person name="Grigoriev I.V."/>
            <person name="Hibbett D.S."/>
            <person name="Martin F."/>
            <person name="Nordberg H.P."/>
            <person name="Cantor M.N."/>
            <person name="Hua S.X."/>
        </authorList>
    </citation>
    <scope>NUCLEOTIDE SEQUENCE [LARGE SCALE GENOMIC DNA]</scope>
    <source>
        <strain evidence="11 12">LaAM-08-1</strain>
    </source>
</reference>
<dbReference type="HOGENOM" id="CLU_036019_0_0_1"/>
<evidence type="ECO:0000256" key="4">
    <source>
        <dbReference type="ARBA" id="ARBA00022597"/>
    </source>
</evidence>
<evidence type="ECO:0000256" key="6">
    <source>
        <dbReference type="ARBA" id="ARBA00022824"/>
    </source>
</evidence>
<dbReference type="GO" id="GO:0005459">
    <property type="term" value="F:UDP-galactose transmembrane transporter activity"/>
    <property type="evidence" value="ECO:0007669"/>
    <property type="project" value="TreeGrafter"/>
</dbReference>
<feature type="transmembrane region" description="Helical" evidence="10">
    <location>
        <begin position="254"/>
        <end position="273"/>
    </location>
</feature>
<dbReference type="GO" id="GO:0005789">
    <property type="term" value="C:endoplasmic reticulum membrane"/>
    <property type="evidence" value="ECO:0007669"/>
    <property type="project" value="UniProtKB-SubCell"/>
</dbReference>
<dbReference type="EMBL" id="KN838600">
    <property type="protein sequence ID" value="KIK01917.1"/>
    <property type="molecule type" value="Genomic_DNA"/>
</dbReference>
<keyword evidence="7 10" id="KW-1133">Transmembrane helix</keyword>
<name>A0A0C9XWD9_9AGAR</name>
<keyword evidence="5 10" id="KW-0812">Transmembrane</keyword>
<feature type="transmembrane region" description="Helical" evidence="10">
    <location>
        <begin position="337"/>
        <end position="358"/>
    </location>
</feature>
<dbReference type="AlphaFoldDB" id="A0A0C9XWD9"/>
<keyword evidence="3" id="KW-0813">Transport</keyword>
<keyword evidence="12" id="KW-1185">Reference proteome</keyword>
<evidence type="ECO:0000256" key="1">
    <source>
        <dbReference type="ARBA" id="ARBA00004477"/>
    </source>
</evidence>
<dbReference type="STRING" id="1095629.A0A0C9XWD9"/>
<keyword evidence="6" id="KW-0256">Endoplasmic reticulum</keyword>
<gene>
    <name evidence="11" type="ORF">K443DRAFT_6578</name>
</gene>
<organism evidence="11 12">
    <name type="scientific">Laccaria amethystina LaAM-08-1</name>
    <dbReference type="NCBI Taxonomy" id="1095629"/>
    <lineage>
        <taxon>Eukaryota</taxon>
        <taxon>Fungi</taxon>
        <taxon>Dikarya</taxon>
        <taxon>Basidiomycota</taxon>
        <taxon>Agaricomycotina</taxon>
        <taxon>Agaricomycetes</taxon>
        <taxon>Agaricomycetidae</taxon>
        <taxon>Agaricales</taxon>
        <taxon>Agaricineae</taxon>
        <taxon>Hydnangiaceae</taxon>
        <taxon>Laccaria</taxon>
    </lineage>
</organism>
<evidence type="ECO:0000256" key="8">
    <source>
        <dbReference type="ARBA" id="ARBA00023136"/>
    </source>
</evidence>
<dbReference type="SUPFAM" id="SSF103481">
    <property type="entry name" value="Multidrug resistance efflux transporter EmrE"/>
    <property type="match status" value="1"/>
</dbReference>
<evidence type="ECO:0000256" key="10">
    <source>
        <dbReference type="SAM" id="Phobius"/>
    </source>
</evidence>
<dbReference type="InterPro" id="IPR013657">
    <property type="entry name" value="SCL35B1-4/HUT1"/>
</dbReference>
<sequence length="436" mass="47894">MTARSRPLTWLRASPTLSALSPDENAAAEALTLALCVVGVYSMFLLWAIAQERCMTLSPISSPTDQHNSLVSAPFKSIDGTSSHKFKSALFLGTCQSALSSISALIYILCRRKSTDTLPQSLGLHHVEPLSNGVAIPNEKHHRHHAHPPKPSTRYSHKALLLSYLQCSVFITSAAPFGFAALSYISYPAMVLGKSCKLVPVMIMNVLLYRRKFAPHKYLVVFMVTIGITIFMGFGNDKKGKSHASGNGQTQTPYANIIGISYLLINLALDGAINSTQDEIFTRHKVTGQQMMFWINVFCTVLTSILSILPLPYIPVIHPSTDGQSELWGALTFIQNHPSIIVPLAQFALTGALGQLFIFETLQHFGSLTLVTITLTRKLFTMVLSVIVYNHTLTMGQWLGAAVVFAGISVEAFVKRKDVHAKRVIQEKEKAKIKSL</sequence>
<dbReference type="PANTHER" id="PTHR10778">
    <property type="entry name" value="SOLUTE CARRIER FAMILY 35 MEMBER B"/>
    <property type="match status" value="1"/>
</dbReference>
<evidence type="ECO:0000256" key="3">
    <source>
        <dbReference type="ARBA" id="ARBA00022448"/>
    </source>
</evidence>
<evidence type="ECO:0000256" key="2">
    <source>
        <dbReference type="ARBA" id="ARBA00010694"/>
    </source>
</evidence>
<feature type="transmembrane region" description="Helical" evidence="10">
    <location>
        <begin position="216"/>
        <end position="234"/>
    </location>
</feature>
<comment type="subcellular location">
    <subcellularLocation>
        <location evidence="1">Endoplasmic reticulum membrane</location>
        <topology evidence="1">Multi-pass membrane protein</topology>
    </subcellularLocation>
</comment>
<dbReference type="InterPro" id="IPR037185">
    <property type="entry name" value="EmrE-like"/>
</dbReference>
<evidence type="ECO:0000256" key="9">
    <source>
        <dbReference type="ARBA" id="ARBA00041103"/>
    </source>
</evidence>
<dbReference type="Pfam" id="PF08449">
    <property type="entry name" value="UAA"/>
    <property type="match status" value="1"/>
</dbReference>